<dbReference type="InterPro" id="IPR002401">
    <property type="entry name" value="Cyt_P450_E_grp-I"/>
</dbReference>
<keyword evidence="9" id="KW-1185">Reference proteome</keyword>
<name>A0A0A1TLX3_9HYPO</name>
<dbReference type="HOGENOM" id="CLU_001570_14_7_1"/>
<organism evidence="8 9">
    <name type="scientific">[Torrubiella] hemipterigena</name>
    <dbReference type="NCBI Taxonomy" id="1531966"/>
    <lineage>
        <taxon>Eukaryota</taxon>
        <taxon>Fungi</taxon>
        <taxon>Dikarya</taxon>
        <taxon>Ascomycota</taxon>
        <taxon>Pezizomycotina</taxon>
        <taxon>Sordariomycetes</taxon>
        <taxon>Hypocreomycetidae</taxon>
        <taxon>Hypocreales</taxon>
        <taxon>Clavicipitaceae</taxon>
        <taxon>Clavicipitaceae incertae sedis</taxon>
        <taxon>'Torrubiella' clade</taxon>
    </lineage>
</organism>
<feature type="binding site" description="axial binding residue" evidence="6">
    <location>
        <position position="183"/>
    </location>
    <ligand>
        <name>heme</name>
        <dbReference type="ChEBI" id="CHEBI:30413"/>
    </ligand>
    <ligandPart>
        <name>Fe</name>
        <dbReference type="ChEBI" id="CHEBI:18248"/>
    </ligandPart>
</feature>
<dbReference type="InterPro" id="IPR001128">
    <property type="entry name" value="Cyt_P450"/>
</dbReference>
<dbReference type="InterPro" id="IPR036396">
    <property type="entry name" value="Cyt_P450_sf"/>
</dbReference>
<dbReference type="PRINTS" id="PR00385">
    <property type="entry name" value="P450"/>
</dbReference>
<dbReference type="Pfam" id="PF00067">
    <property type="entry name" value="p450"/>
    <property type="match status" value="1"/>
</dbReference>
<dbReference type="PANTHER" id="PTHR24305:SF210">
    <property type="entry name" value="CYTOCHROME P450 MONOOXYGENASE ASQL-RELATED"/>
    <property type="match status" value="1"/>
</dbReference>
<dbReference type="EMBL" id="CDHN01000003">
    <property type="protein sequence ID" value="CEJ91142.1"/>
    <property type="molecule type" value="Genomic_DNA"/>
</dbReference>
<evidence type="ECO:0000256" key="3">
    <source>
        <dbReference type="ARBA" id="ARBA00022617"/>
    </source>
</evidence>
<evidence type="ECO:0000256" key="4">
    <source>
        <dbReference type="ARBA" id="ARBA00022723"/>
    </source>
</evidence>
<dbReference type="SUPFAM" id="SSF48264">
    <property type="entry name" value="Cytochrome P450"/>
    <property type="match status" value="1"/>
</dbReference>
<keyword evidence="7" id="KW-0503">Monooxygenase</keyword>
<dbReference type="STRING" id="1531966.A0A0A1TLX3"/>
<keyword evidence="3 6" id="KW-0349">Heme</keyword>
<dbReference type="GO" id="GO:0020037">
    <property type="term" value="F:heme binding"/>
    <property type="evidence" value="ECO:0007669"/>
    <property type="project" value="InterPro"/>
</dbReference>
<evidence type="ECO:0000256" key="6">
    <source>
        <dbReference type="PIRSR" id="PIRSR602401-1"/>
    </source>
</evidence>
<keyword evidence="7" id="KW-0560">Oxidoreductase</keyword>
<dbReference type="Gene3D" id="1.10.630.10">
    <property type="entry name" value="Cytochrome P450"/>
    <property type="match status" value="1"/>
</dbReference>
<dbReference type="InterPro" id="IPR017972">
    <property type="entry name" value="Cyt_P450_CS"/>
</dbReference>
<accession>A0A0A1TLX3</accession>
<dbReference type="Proteomes" id="UP000039046">
    <property type="component" value="Unassembled WGS sequence"/>
</dbReference>
<dbReference type="PROSITE" id="PS00086">
    <property type="entry name" value="CYTOCHROME_P450"/>
    <property type="match status" value="1"/>
</dbReference>
<evidence type="ECO:0000313" key="9">
    <source>
        <dbReference type="Proteomes" id="UP000039046"/>
    </source>
</evidence>
<dbReference type="OrthoDB" id="1470350at2759"/>
<evidence type="ECO:0000256" key="5">
    <source>
        <dbReference type="ARBA" id="ARBA00023004"/>
    </source>
</evidence>
<proteinExistence type="inferred from homology"/>
<evidence type="ECO:0000256" key="7">
    <source>
        <dbReference type="RuleBase" id="RU000461"/>
    </source>
</evidence>
<dbReference type="InterPro" id="IPR050121">
    <property type="entry name" value="Cytochrome_P450_monoxygenase"/>
</dbReference>
<dbReference type="GO" id="GO:0005506">
    <property type="term" value="F:iron ion binding"/>
    <property type="evidence" value="ECO:0007669"/>
    <property type="project" value="InterPro"/>
</dbReference>
<dbReference type="PRINTS" id="PR00463">
    <property type="entry name" value="EP450I"/>
</dbReference>
<evidence type="ECO:0000256" key="1">
    <source>
        <dbReference type="ARBA" id="ARBA00001971"/>
    </source>
</evidence>
<comment type="similarity">
    <text evidence="2 7">Belongs to the cytochrome P450 family.</text>
</comment>
<evidence type="ECO:0000256" key="2">
    <source>
        <dbReference type="ARBA" id="ARBA00010617"/>
    </source>
</evidence>
<evidence type="ECO:0000313" key="8">
    <source>
        <dbReference type="EMBL" id="CEJ91142.1"/>
    </source>
</evidence>
<dbReference type="GO" id="GO:0016705">
    <property type="term" value="F:oxidoreductase activity, acting on paired donors, with incorporation or reduction of molecular oxygen"/>
    <property type="evidence" value="ECO:0007669"/>
    <property type="project" value="InterPro"/>
</dbReference>
<gene>
    <name evidence="8" type="ORF">VHEMI06875</name>
</gene>
<dbReference type="AlphaFoldDB" id="A0A0A1TLX3"/>
<protein>
    <submittedName>
        <fullName evidence="8">Putative Cytochrome P450</fullName>
    </submittedName>
</protein>
<sequence>MLDRKSPNASKSKTSRKDFLSTIVGNYKQGYVSREEMTAHVSTLTIAGGETTATSLAAIMYYLLKYPDTMVQLQHELRQTFARHEDIDASKARQIPYLQAVINEGLRIYAPGSGGFPRTSPGMMIGKYWVPQGAEVATHAWTLTHSEDYFAEPYVFKPERWLDPLSTDIKTASQPFSMGPRGCLGQNFAYMEMNLILAKLLWKCNAEILDPGLDWAKQSRLHVMWWKPDLMVRFHPRAEQ</sequence>
<keyword evidence="4 6" id="KW-0479">Metal-binding</keyword>
<dbReference type="PANTHER" id="PTHR24305">
    <property type="entry name" value="CYTOCHROME P450"/>
    <property type="match status" value="1"/>
</dbReference>
<reference evidence="8 9" key="1">
    <citation type="journal article" date="2015" name="Genome Announc.">
        <title>Draft Genome Sequence and Gene Annotation of the Entomopathogenic Fungus Verticillium hemipterigenum.</title>
        <authorList>
            <person name="Horn F."/>
            <person name="Habel A."/>
            <person name="Scharf D.H."/>
            <person name="Dworschak J."/>
            <person name="Brakhage A.A."/>
            <person name="Guthke R."/>
            <person name="Hertweck C."/>
            <person name="Linde J."/>
        </authorList>
    </citation>
    <scope>NUCLEOTIDE SEQUENCE [LARGE SCALE GENOMIC DNA]</scope>
</reference>
<dbReference type="GO" id="GO:0004497">
    <property type="term" value="F:monooxygenase activity"/>
    <property type="evidence" value="ECO:0007669"/>
    <property type="project" value="UniProtKB-KW"/>
</dbReference>
<keyword evidence="5 6" id="KW-0408">Iron</keyword>
<comment type="cofactor">
    <cofactor evidence="1 6">
        <name>heme</name>
        <dbReference type="ChEBI" id="CHEBI:30413"/>
    </cofactor>
</comment>